<dbReference type="AlphaFoldDB" id="A0A7J2S223"/>
<organism evidence="1">
    <name type="scientific">Candidatus Syntropharchaeum butanivorans</name>
    <dbReference type="NCBI Taxonomy" id="1839936"/>
    <lineage>
        <taxon>Archaea</taxon>
        <taxon>Methanobacteriati</taxon>
        <taxon>Methanobacteriota</taxon>
        <taxon>Stenosarchaea group</taxon>
        <taxon>Methanomicrobia</taxon>
        <taxon>Methanosarcinales</taxon>
        <taxon>ANME-2 cluster</taxon>
        <taxon>Candidatus Syntropharchaeum</taxon>
    </lineage>
</organism>
<protein>
    <submittedName>
        <fullName evidence="1">Uncharacterized protein</fullName>
    </submittedName>
</protein>
<dbReference type="Proteomes" id="UP000885936">
    <property type="component" value="Unassembled WGS sequence"/>
</dbReference>
<proteinExistence type="predicted"/>
<name>A0A7J2S223_9EURY</name>
<reference evidence="1" key="1">
    <citation type="journal article" date="2020" name="mSystems">
        <title>Genome- and Community-Level Interaction Insights into Carbon Utilization and Element Cycling Functions of Hydrothermarchaeota in Hydrothermal Sediment.</title>
        <authorList>
            <person name="Zhou Z."/>
            <person name="Liu Y."/>
            <person name="Xu W."/>
            <person name="Pan J."/>
            <person name="Luo Z.H."/>
            <person name="Li M."/>
        </authorList>
    </citation>
    <scope>NUCLEOTIDE SEQUENCE [LARGE SCALE GENOMIC DNA]</scope>
    <source>
        <strain evidence="1">HyVt-386</strain>
    </source>
</reference>
<comment type="caution">
    <text evidence="1">The sequence shown here is derived from an EMBL/GenBank/DDBJ whole genome shotgun (WGS) entry which is preliminary data.</text>
</comment>
<accession>A0A7J2S223</accession>
<evidence type="ECO:0000313" key="1">
    <source>
        <dbReference type="EMBL" id="HEC56759.1"/>
    </source>
</evidence>
<sequence>MYKNERELQMKLKDFLNSLGYIAVVDPLDYYDVIGVKCPKPLLEKRFNITGLNELACGFLGHATIIDLYTTHILYAGNR</sequence>
<gene>
    <name evidence="1" type="ORF">ENI32_02585</name>
</gene>
<dbReference type="EMBL" id="DRIE01000041">
    <property type="protein sequence ID" value="HEC56759.1"/>
    <property type="molecule type" value="Genomic_DNA"/>
</dbReference>